<dbReference type="SUPFAM" id="SSF160719">
    <property type="entry name" value="gpW/gp25-like"/>
    <property type="match status" value="1"/>
</dbReference>
<dbReference type="Proteomes" id="UP001230207">
    <property type="component" value="Unassembled WGS sequence"/>
</dbReference>
<dbReference type="RefSeq" id="WP_307233711.1">
    <property type="nucleotide sequence ID" value="NZ_JAUSVF010000002.1"/>
</dbReference>
<dbReference type="InterPro" id="IPR007048">
    <property type="entry name" value="IraD/Gp25-like"/>
</dbReference>
<dbReference type="Gene3D" id="3.10.450.40">
    <property type="match status" value="1"/>
</dbReference>
<evidence type="ECO:0000313" key="3">
    <source>
        <dbReference type="Proteomes" id="UP001230207"/>
    </source>
</evidence>
<reference evidence="2 3" key="1">
    <citation type="submission" date="2023-07" db="EMBL/GenBank/DDBJ databases">
        <title>Genomic Encyclopedia of Type Strains, Phase IV (KMG-IV): sequencing the most valuable type-strain genomes for metagenomic binning, comparative biology and taxonomic classification.</title>
        <authorList>
            <person name="Goeker M."/>
        </authorList>
    </citation>
    <scope>NUCLEOTIDE SEQUENCE [LARGE SCALE GENOMIC DNA]</scope>
    <source>
        <strain evidence="2 3">DSM 1112</strain>
    </source>
</reference>
<dbReference type="Pfam" id="PF04965">
    <property type="entry name" value="GPW_gp25"/>
    <property type="match status" value="1"/>
</dbReference>
<name>A0ABU0BV89_9HYPH</name>
<proteinExistence type="predicted"/>
<sequence length="131" mass="14714">MAAFLGKGWKYPIRVNARGGLDWSESEASISEAIWIILSTPRRSRVMLPAFGCAIHDYVFAPNNPSTRAIVENEVRTALVRWEPRIDVIGVTATAHTDAPETLMIEVDYRLRSNNAAHNIVYPFYINEGPK</sequence>
<organism evidence="2 3">
    <name type="scientific">Pararhizobium capsulatum DSM 1112</name>
    <dbReference type="NCBI Taxonomy" id="1121113"/>
    <lineage>
        <taxon>Bacteria</taxon>
        <taxon>Pseudomonadati</taxon>
        <taxon>Pseudomonadota</taxon>
        <taxon>Alphaproteobacteria</taxon>
        <taxon>Hyphomicrobiales</taxon>
        <taxon>Rhizobiaceae</taxon>
        <taxon>Rhizobium/Agrobacterium group</taxon>
        <taxon>Pararhizobium</taxon>
    </lineage>
</organism>
<dbReference type="EMBL" id="JAUSVF010000002">
    <property type="protein sequence ID" value="MDQ0322153.1"/>
    <property type="molecule type" value="Genomic_DNA"/>
</dbReference>
<evidence type="ECO:0000313" key="2">
    <source>
        <dbReference type="EMBL" id="MDQ0322153.1"/>
    </source>
</evidence>
<protein>
    <submittedName>
        <fullName evidence="2">Phage baseplate assembly protein W</fullName>
    </submittedName>
</protein>
<accession>A0ABU0BV89</accession>
<comment type="caution">
    <text evidence="2">The sequence shown here is derived from an EMBL/GenBank/DDBJ whole genome shotgun (WGS) entry which is preliminary data.</text>
</comment>
<keyword evidence="3" id="KW-1185">Reference proteome</keyword>
<evidence type="ECO:0000259" key="1">
    <source>
        <dbReference type="Pfam" id="PF04965"/>
    </source>
</evidence>
<gene>
    <name evidence="2" type="ORF">QO002_004359</name>
</gene>
<feature type="domain" description="IraD/Gp25-like" evidence="1">
    <location>
        <begin position="25"/>
        <end position="115"/>
    </location>
</feature>